<dbReference type="CDD" id="cd06581">
    <property type="entry name" value="TM_PBP1_LivM_like"/>
    <property type="match status" value="1"/>
</dbReference>
<feature type="transmembrane region" description="Helical" evidence="6">
    <location>
        <begin position="131"/>
        <end position="150"/>
    </location>
</feature>
<evidence type="ECO:0000256" key="2">
    <source>
        <dbReference type="ARBA" id="ARBA00022475"/>
    </source>
</evidence>
<dbReference type="RefSeq" id="WP_228298360.1">
    <property type="nucleotide sequence ID" value="NZ_AP023418.1"/>
</dbReference>
<keyword evidence="4 6" id="KW-1133">Transmembrane helix</keyword>
<feature type="transmembrane region" description="Helical" evidence="6">
    <location>
        <begin position="74"/>
        <end position="93"/>
    </location>
</feature>
<keyword evidence="5 6" id="KW-0472">Membrane</keyword>
<evidence type="ECO:0000313" key="7">
    <source>
        <dbReference type="EMBL" id="BCK81890.1"/>
    </source>
</evidence>
<gene>
    <name evidence="7" type="ORF">MM50RIKEN_16530</name>
</gene>
<dbReference type="GO" id="GO:0005886">
    <property type="term" value="C:plasma membrane"/>
    <property type="evidence" value="ECO:0007669"/>
    <property type="project" value="UniProtKB-SubCell"/>
</dbReference>
<proteinExistence type="predicted"/>
<keyword evidence="3 6" id="KW-0812">Transmembrane</keyword>
<feature type="transmembrane region" description="Helical" evidence="6">
    <location>
        <begin position="256"/>
        <end position="281"/>
    </location>
</feature>
<organism evidence="7 8">
    <name type="scientific">Vescimonas coprocola</name>
    <dbReference type="NCBI Taxonomy" id="2714355"/>
    <lineage>
        <taxon>Bacteria</taxon>
        <taxon>Bacillati</taxon>
        <taxon>Bacillota</taxon>
        <taxon>Clostridia</taxon>
        <taxon>Eubacteriales</taxon>
        <taxon>Oscillospiraceae</taxon>
        <taxon>Vescimonas</taxon>
    </lineage>
</organism>
<feature type="transmembrane region" description="Helical" evidence="6">
    <location>
        <begin position="45"/>
        <end position="67"/>
    </location>
</feature>
<evidence type="ECO:0000313" key="8">
    <source>
        <dbReference type="Proteomes" id="UP000681035"/>
    </source>
</evidence>
<protein>
    <recommendedName>
        <fullName evidence="9">Branched-chain amino acid ABC transporter permease</fullName>
    </recommendedName>
</protein>
<comment type="subcellular location">
    <subcellularLocation>
        <location evidence="1">Cell membrane</location>
        <topology evidence="1">Multi-pass membrane protein</topology>
    </subcellularLocation>
</comment>
<dbReference type="EMBL" id="AP023418">
    <property type="protein sequence ID" value="BCK81890.1"/>
    <property type="molecule type" value="Genomic_DNA"/>
</dbReference>
<keyword evidence="2" id="KW-1003">Cell membrane</keyword>
<name>A0A810Q1P6_9FIRM</name>
<evidence type="ECO:0000256" key="1">
    <source>
        <dbReference type="ARBA" id="ARBA00004651"/>
    </source>
</evidence>
<feature type="transmembrane region" description="Helical" evidence="6">
    <location>
        <begin position="293"/>
        <end position="313"/>
    </location>
</feature>
<accession>A0A810Q1P6</accession>
<dbReference type="InterPro" id="IPR001851">
    <property type="entry name" value="ABC_transp_permease"/>
</dbReference>
<feature type="transmembrane region" description="Helical" evidence="6">
    <location>
        <begin position="216"/>
        <end position="236"/>
    </location>
</feature>
<dbReference type="Proteomes" id="UP000681035">
    <property type="component" value="Chromosome"/>
</dbReference>
<feature type="transmembrane region" description="Helical" evidence="6">
    <location>
        <begin position="170"/>
        <end position="188"/>
    </location>
</feature>
<dbReference type="PANTHER" id="PTHR30482">
    <property type="entry name" value="HIGH-AFFINITY BRANCHED-CHAIN AMINO ACID TRANSPORT SYSTEM PERMEASE"/>
    <property type="match status" value="1"/>
</dbReference>
<sequence>MGKNMTSGARRLSGNAVTLLITALLCGGSAALIYSGAASRQISNMLISMACYIVMAVSLNLVVGLLGELSLGHAGFMSVGLFTGCLLSIQLAQSVPIGVRMPLSMLLGGVAAAVVGLLVGLPALRLKGDYLAIVTLACGEIIKTIINNLSVTGGAKGLDTSEIYADTRTLLPFAIVLIFLVVLVMMNLKNSRHGRAIMAIRDNRIAAESNGVNVTYYKLMVFVLAAFFAGMAGVLYGHTLANIKPAMFDYNMSIEILVIVVLGGMGSIRGSIIATIILRALPEVLRQVADYRMLAYSVLLIVIMLLNSSPQFAEWKGRWSLKALLSLGKARKEKTKKEAAKK</sequence>
<evidence type="ECO:0000256" key="6">
    <source>
        <dbReference type="SAM" id="Phobius"/>
    </source>
</evidence>
<reference evidence="7" key="1">
    <citation type="submission" date="2020-09" db="EMBL/GenBank/DDBJ databases">
        <title>New species isolated from human feces.</title>
        <authorList>
            <person name="Kitahara M."/>
            <person name="Shigeno Y."/>
            <person name="Shime M."/>
            <person name="Matsumoto Y."/>
            <person name="Nakamura S."/>
            <person name="Motooka D."/>
            <person name="Fukuoka S."/>
            <person name="Nishikawa H."/>
            <person name="Benno Y."/>
        </authorList>
    </citation>
    <scope>NUCLEOTIDE SEQUENCE</scope>
    <source>
        <strain evidence="7">MM50</strain>
    </source>
</reference>
<evidence type="ECO:0000256" key="5">
    <source>
        <dbReference type="ARBA" id="ARBA00023136"/>
    </source>
</evidence>
<keyword evidence="8" id="KW-1185">Reference proteome</keyword>
<evidence type="ECO:0000256" key="4">
    <source>
        <dbReference type="ARBA" id="ARBA00022989"/>
    </source>
</evidence>
<dbReference type="AlphaFoldDB" id="A0A810Q1P6"/>
<dbReference type="GO" id="GO:0015658">
    <property type="term" value="F:branched-chain amino acid transmembrane transporter activity"/>
    <property type="evidence" value="ECO:0007669"/>
    <property type="project" value="InterPro"/>
</dbReference>
<dbReference type="InterPro" id="IPR043428">
    <property type="entry name" value="LivM-like"/>
</dbReference>
<dbReference type="Pfam" id="PF02653">
    <property type="entry name" value="BPD_transp_2"/>
    <property type="match status" value="1"/>
</dbReference>
<dbReference type="KEGG" id="vcop:MM50RIKEN_16530"/>
<evidence type="ECO:0008006" key="9">
    <source>
        <dbReference type="Google" id="ProtNLM"/>
    </source>
</evidence>
<evidence type="ECO:0000256" key="3">
    <source>
        <dbReference type="ARBA" id="ARBA00022692"/>
    </source>
</evidence>
<feature type="transmembrane region" description="Helical" evidence="6">
    <location>
        <begin position="105"/>
        <end position="124"/>
    </location>
</feature>
<dbReference type="PANTHER" id="PTHR30482:SF10">
    <property type="entry name" value="HIGH-AFFINITY BRANCHED-CHAIN AMINO ACID TRANSPORT PROTEIN BRAE"/>
    <property type="match status" value="1"/>
</dbReference>